<name>A0ACB8TBS8_9AGAM</name>
<keyword evidence="2" id="KW-1185">Reference proteome</keyword>
<evidence type="ECO:0000313" key="2">
    <source>
        <dbReference type="Proteomes" id="UP000814140"/>
    </source>
</evidence>
<reference evidence="1" key="1">
    <citation type="submission" date="2021-03" db="EMBL/GenBank/DDBJ databases">
        <authorList>
            <consortium name="DOE Joint Genome Institute"/>
            <person name="Ahrendt S."/>
            <person name="Looney B.P."/>
            <person name="Miyauchi S."/>
            <person name="Morin E."/>
            <person name="Drula E."/>
            <person name="Courty P.E."/>
            <person name="Chicoki N."/>
            <person name="Fauchery L."/>
            <person name="Kohler A."/>
            <person name="Kuo A."/>
            <person name="Labutti K."/>
            <person name="Pangilinan J."/>
            <person name="Lipzen A."/>
            <person name="Riley R."/>
            <person name="Andreopoulos W."/>
            <person name="He G."/>
            <person name="Johnson J."/>
            <person name="Barry K.W."/>
            <person name="Grigoriev I.V."/>
            <person name="Nagy L."/>
            <person name="Hibbett D."/>
            <person name="Henrissat B."/>
            <person name="Matheny P.B."/>
            <person name="Labbe J."/>
            <person name="Martin F."/>
        </authorList>
    </citation>
    <scope>NUCLEOTIDE SEQUENCE</scope>
    <source>
        <strain evidence="1">HHB10654</strain>
    </source>
</reference>
<dbReference type="EMBL" id="MU277193">
    <property type="protein sequence ID" value="KAI0066238.1"/>
    <property type="molecule type" value="Genomic_DNA"/>
</dbReference>
<proteinExistence type="predicted"/>
<accession>A0ACB8TBS8</accession>
<sequence length="206" mass="23106">MSAPVLNLLIIVYGSSSTDPVSDSRYGAHQRRLELELRPKLPMIGMSPAEISTWTSALVRRIHPDVKHSQRWHCEFCDKLALETSCNFASWSHLNPPKVNVYFHGVCNSIRGPCYRMLKKMNKELNAQTGMVANKPSKADLAAGPSGPFPAAASCAQCHTVTGLDNMKKCSGCQITRYCGSECQTSDWTRHKEFCKMKKEVKWVWN</sequence>
<evidence type="ECO:0000313" key="1">
    <source>
        <dbReference type="EMBL" id="KAI0066238.1"/>
    </source>
</evidence>
<reference evidence="1" key="2">
    <citation type="journal article" date="2022" name="New Phytol.">
        <title>Evolutionary transition to the ectomycorrhizal habit in the genomes of a hyperdiverse lineage of mushroom-forming fungi.</title>
        <authorList>
            <person name="Looney B."/>
            <person name="Miyauchi S."/>
            <person name="Morin E."/>
            <person name="Drula E."/>
            <person name="Courty P.E."/>
            <person name="Kohler A."/>
            <person name="Kuo A."/>
            <person name="LaButti K."/>
            <person name="Pangilinan J."/>
            <person name="Lipzen A."/>
            <person name="Riley R."/>
            <person name="Andreopoulos W."/>
            <person name="He G."/>
            <person name="Johnson J."/>
            <person name="Nolan M."/>
            <person name="Tritt A."/>
            <person name="Barry K.W."/>
            <person name="Grigoriev I.V."/>
            <person name="Nagy L.G."/>
            <person name="Hibbett D."/>
            <person name="Henrissat B."/>
            <person name="Matheny P.B."/>
            <person name="Labbe J."/>
            <person name="Martin F.M."/>
        </authorList>
    </citation>
    <scope>NUCLEOTIDE SEQUENCE</scope>
    <source>
        <strain evidence="1">HHB10654</strain>
    </source>
</reference>
<protein>
    <submittedName>
        <fullName evidence="1">Uncharacterized protein</fullName>
    </submittedName>
</protein>
<gene>
    <name evidence="1" type="ORF">BV25DRAFT_1797413</name>
</gene>
<dbReference type="Proteomes" id="UP000814140">
    <property type="component" value="Unassembled WGS sequence"/>
</dbReference>
<organism evidence="1 2">
    <name type="scientific">Artomyces pyxidatus</name>
    <dbReference type="NCBI Taxonomy" id="48021"/>
    <lineage>
        <taxon>Eukaryota</taxon>
        <taxon>Fungi</taxon>
        <taxon>Dikarya</taxon>
        <taxon>Basidiomycota</taxon>
        <taxon>Agaricomycotina</taxon>
        <taxon>Agaricomycetes</taxon>
        <taxon>Russulales</taxon>
        <taxon>Auriscalpiaceae</taxon>
        <taxon>Artomyces</taxon>
    </lineage>
</organism>
<comment type="caution">
    <text evidence="1">The sequence shown here is derived from an EMBL/GenBank/DDBJ whole genome shotgun (WGS) entry which is preliminary data.</text>
</comment>